<dbReference type="PROSITE" id="PS00812">
    <property type="entry name" value="GLYCOSYL_HYDROL_F8"/>
    <property type="match status" value="1"/>
</dbReference>
<evidence type="ECO:0000256" key="7">
    <source>
        <dbReference type="ARBA" id="ARBA00023326"/>
    </source>
</evidence>
<comment type="catalytic activity">
    <reaction evidence="1">
        <text>Endohydrolysis of (1-&gt;4)-beta-D-glucosidic linkages in cellulose, lichenin and cereal beta-D-glucans.</text>
        <dbReference type="EC" id="3.2.1.4"/>
    </reaction>
</comment>
<dbReference type="InterPro" id="IPR019834">
    <property type="entry name" value="Glyco_hydro_8_CS"/>
</dbReference>
<evidence type="ECO:0000256" key="2">
    <source>
        <dbReference type="ARBA" id="ARBA00009209"/>
    </source>
</evidence>
<dbReference type="InterPro" id="IPR008928">
    <property type="entry name" value="6-hairpin_glycosidase_sf"/>
</dbReference>
<reference evidence="10 11" key="1">
    <citation type="submission" date="2023-09" db="EMBL/GenBank/DDBJ databases">
        <authorList>
            <person name="Rey-Velasco X."/>
        </authorList>
    </citation>
    <scope>NUCLEOTIDE SEQUENCE [LARGE SCALE GENOMIC DNA]</scope>
    <source>
        <strain evidence="10 11">W345</strain>
    </source>
</reference>
<feature type="active site" description="Nucleophile" evidence="8">
    <location>
        <position position="120"/>
    </location>
</feature>
<evidence type="ECO:0000256" key="8">
    <source>
        <dbReference type="PROSITE-ProRule" id="PRU10058"/>
    </source>
</evidence>
<evidence type="ECO:0000256" key="3">
    <source>
        <dbReference type="ARBA" id="ARBA00022729"/>
    </source>
</evidence>
<evidence type="ECO:0000256" key="1">
    <source>
        <dbReference type="ARBA" id="ARBA00000966"/>
    </source>
</evidence>
<keyword evidence="5" id="KW-0136">Cellulose degradation</keyword>
<dbReference type="EC" id="3.2.1.-" evidence="9"/>
<sequence length="389" mass="43142">MRKVLVGLVAIVLLAIGACLAMNWYAARPWKAWQAFARVFVQPDGRIVDRTANARSTSEGQAYGLFFALVANDRQVFDAILAWARDNLAGGDLTGSLPAWLWGQGDDGTWGVIDANPASDADLWMAYSLMEAARLWDAPRYEEIGRAILWRVKAHEVIDTAAGPMLLPAPEGFALKPNGWRFNPSYLPEFQIRYFAMEDPSGPWSRVWGTYTDMLAQVTPAKVAPDWFEWYPEQGAQQDRKTAGIGSYDAIRVYLWAGMTPQPTLSPSMLDGYAELIRMRGLPPEQVQVTTRGINGGNPLGFSAAALPYLHALNEDRLLERQEKRLIENRIAADGEGGAESGSLGDPAHYYDQVLALFGEGWVAGRFRFGDNGQLETRWEQSCCGVFSR</sequence>
<keyword evidence="7 9" id="KW-0119">Carbohydrate metabolism</keyword>
<dbReference type="SUPFAM" id="SSF48208">
    <property type="entry name" value="Six-hairpin glycosidases"/>
    <property type="match status" value="1"/>
</dbReference>
<comment type="similarity">
    <text evidence="2 9">Belongs to the glycosyl hydrolase 8 (cellulase D) family.</text>
</comment>
<dbReference type="PROSITE" id="PS51257">
    <property type="entry name" value="PROKAR_LIPOPROTEIN"/>
    <property type="match status" value="1"/>
</dbReference>
<evidence type="ECO:0000313" key="11">
    <source>
        <dbReference type="Proteomes" id="UP001254608"/>
    </source>
</evidence>
<dbReference type="Proteomes" id="UP001254608">
    <property type="component" value="Unassembled WGS sequence"/>
</dbReference>
<dbReference type="Pfam" id="PF01270">
    <property type="entry name" value="Glyco_hydro_8"/>
    <property type="match status" value="1"/>
</dbReference>
<evidence type="ECO:0000313" key="10">
    <source>
        <dbReference type="EMBL" id="MDT0497347.1"/>
    </source>
</evidence>
<dbReference type="InterPro" id="IPR012341">
    <property type="entry name" value="6hp_glycosidase-like_sf"/>
</dbReference>
<comment type="caution">
    <text evidence="10">The sequence shown here is derived from an EMBL/GenBank/DDBJ whole genome shotgun (WGS) entry which is preliminary data.</text>
</comment>
<keyword evidence="7 9" id="KW-0624">Polysaccharide degradation</keyword>
<organism evidence="10 11">
    <name type="scientific">Banduia mediterranea</name>
    <dbReference type="NCBI Taxonomy" id="3075609"/>
    <lineage>
        <taxon>Bacteria</taxon>
        <taxon>Pseudomonadati</taxon>
        <taxon>Pseudomonadota</taxon>
        <taxon>Gammaproteobacteria</taxon>
        <taxon>Nevskiales</taxon>
        <taxon>Algiphilaceae</taxon>
        <taxon>Banduia</taxon>
    </lineage>
</organism>
<dbReference type="PRINTS" id="PR00735">
    <property type="entry name" value="GLHYDRLASE8"/>
</dbReference>
<dbReference type="RefSeq" id="WP_311364741.1">
    <property type="nucleotide sequence ID" value="NZ_JAVRIC010000009.1"/>
</dbReference>
<gene>
    <name evidence="10" type="primary">bcsZ</name>
    <name evidence="10" type="ORF">RM530_08210</name>
</gene>
<keyword evidence="3" id="KW-0732">Signal</keyword>
<evidence type="ECO:0000256" key="4">
    <source>
        <dbReference type="ARBA" id="ARBA00022801"/>
    </source>
</evidence>
<keyword evidence="11" id="KW-1185">Reference proteome</keyword>
<evidence type="ECO:0000256" key="5">
    <source>
        <dbReference type="ARBA" id="ARBA00023001"/>
    </source>
</evidence>
<dbReference type="NCBIfam" id="NF008305">
    <property type="entry name" value="PRK11097.1"/>
    <property type="match status" value="1"/>
</dbReference>
<evidence type="ECO:0000256" key="6">
    <source>
        <dbReference type="ARBA" id="ARBA00023295"/>
    </source>
</evidence>
<dbReference type="GO" id="GO:0008810">
    <property type="term" value="F:cellulase activity"/>
    <property type="evidence" value="ECO:0007669"/>
    <property type="project" value="UniProtKB-EC"/>
</dbReference>
<protein>
    <recommendedName>
        <fullName evidence="9">Glucanase</fullName>
        <ecNumber evidence="9">3.2.1.-</ecNumber>
    </recommendedName>
</protein>
<proteinExistence type="inferred from homology"/>
<dbReference type="Gene3D" id="1.50.10.10">
    <property type="match status" value="1"/>
</dbReference>
<keyword evidence="4 9" id="KW-0378">Hydrolase</keyword>
<dbReference type="EMBL" id="JAVRIC010000009">
    <property type="protein sequence ID" value="MDT0497347.1"/>
    <property type="molecule type" value="Genomic_DNA"/>
</dbReference>
<keyword evidence="6 9" id="KW-0326">Glycosidase</keyword>
<accession>A0ABU2WHL1</accession>
<evidence type="ECO:0000256" key="9">
    <source>
        <dbReference type="RuleBase" id="RU361167"/>
    </source>
</evidence>
<name>A0ABU2WHL1_9GAMM</name>
<dbReference type="InterPro" id="IPR002037">
    <property type="entry name" value="Glyco_hydro_8"/>
</dbReference>